<dbReference type="InterPro" id="IPR023468">
    <property type="entry name" value="Riboflavin_kinase"/>
</dbReference>
<dbReference type="InterPro" id="IPR014729">
    <property type="entry name" value="Rossmann-like_a/b/a_fold"/>
</dbReference>
<dbReference type="CDD" id="cd02064">
    <property type="entry name" value="FAD_synthetase_N"/>
    <property type="match status" value="1"/>
</dbReference>
<dbReference type="PANTHER" id="PTHR22749">
    <property type="entry name" value="RIBOFLAVIN KINASE/FMN ADENYLYLTRANSFERASE"/>
    <property type="match status" value="1"/>
</dbReference>
<evidence type="ECO:0000256" key="13">
    <source>
        <dbReference type="ARBA" id="ARBA00047880"/>
    </source>
</evidence>
<dbReference type="Pfam" id="PF06574">
    <property type="entry name" value="FAD_syn"/>
    <property type="match status" value="1"/>
</dbReference>
<proteinExistence type="inferred from homology"/>
<evidence type="ECO:0000256" key="3">
    <source>
        <dbReference type="ARBA" id="ARBA00005201"/>
    </source>
</evidence>
<keyword evidence="7 15" id="KW-0548">Nucleotidyltransferase</keyword>
<evidence type="ECO:0000256" key="5">
    <source>
        <dbReference type="ARBA" id="ARBA00022643"/>
    </source>
</evidence>
<comment type="similarity">
    <text evidence="15">Belongs to the ribF family.</text>
</comment>
<dbReference type="SUPFAM" id="SSF82114">
    <property type="entry name" value="Riboflavin kinase-like"/>
    <property type="match status" value="1"/>
</dbReference>
<keyword evidence="10 15" id="KW-0274">FAD</keyword>
<dbReference type="Gene3D" id="3.40.50.620">
    <property type="entry name" value="HUPs"/>
    <property type="match status" value="1"/>
</dbReference>
<protein>
    <recommendedName>
        <fullName evidence="15">Riboflavin biosynthesis protein</fullName>
    </recommendedName>
    <domain>
        <recommendedName>
            <fullName evidence="15">Riboflavin kinase</fullName>
            <ecNumber evidence="15">2.7.1.26</ecNumber>
        </recommendedName>
        <alternativeName>
            <fullName evidence="15">Flavokinase</fullName>
        </alternativeName>
    </domain>
    <domain>
        <recommendedName>
            <fullName evidence="15">FMN adenylyltransferase</fullName>
            <ecNumber evidence="15">2.7.7.2</ecNumber>
        </recommendedName>
        <alternativeName>
            <fullName evidence="15">FAD pyrophosphorylase</fullName>
        </alternativeName>
        <alternativeName>
            <fullName evidence="15">FAD synthase</fullName>
        </alternativeName>
    </domain>
</protein>
<dbReference type="InterPro" id="IPR023465">
    <property type="entry name" value="Riboflavin_kinase_dom_sf"/>
</dbReference>
<dbReference type="KEGG" id="bgok:Pr1d_04080"/>
<dbReference type="GO" id="GO:0006747">
    <property type="term" value="P:FAD biosynthetic process"/>
    <property type="evidence" value="ECO:0007669"/>
    <property type="project" value="UniProtKB-UniRule"/>
</dbReference>
<dbReference type="Pfam" id="PF01687">
    <property type="entry name" value="Flavokinase"/>
    <property type="match status" value="1"/>
</dbReference>
<dbReference type="GO" id="GO:0009398">
    <property type="term" value="P:FMN biosynthetic process"/>
    <property type="evidence" value="ECO:0007669"/>
    <property type="project" value="UniProtKB-UniRule"/>
</dbReference>
<comment type="pathway">
    <text evidence="2 15">Cofactor biosynthesis; FAD biosynthesis; FAD from FMN: step 1/1.</text>
</comment>
<keyword evidence="11 15" id="KW-0067">ATP-binding</keyword>
<keyword evidence="12" id="KW-0511">Multifunctional enzyme</keyword>
<keyword evidence="9 15" id="KW-0418">Kinase</keyword>
<dbReference type="FunFam" id="3.40.50.620:FF:000021">
    <property type="entry name" value="Riboflavin biosynthesis protein"/>
    <property type="match status" value="1"/>
</dbReference>
<dbReference type="GO" id="GO:0003919">
    <property type="term" value="F:FMN adenylyltransferase activity"/>
    <property type="evidence" value="ECO:0007669"/>
    <property type="project" value="UniProtKB-UniRule"/>
</dbReference>
<dbReference type="Proteomes" id="UP000323917">
    <property type="component" value="Chromosome"/>
</dbReference>
<comment type="catalytic activity">
    <reaction evidence="14 15">
        <text>FMN + ATP + H(+) = FAD + diphosphate</text>
        <dbReference type="Rhea" id="RHEA:17237"/>
        <dbReference type="ChEBI" id="CHEBI:15378"/>
        <dbReference type="ChEBI" id="CHEBI:30616"/>
        <dbReference type="ChEBI" id="CHEBI:33019"/>
        <dbReference type="ChEBI" id="CHEBI:57692"/>
        <dbReference type="ChEBI" id="CHEBI:58210"/>
        <dbReference type="EC" id="2.7.7.2"/>
    </reaction>
</comment>
<dbReference type="GO" id="GO:0008531">
    <property type="term" value="F:riboflavin kinase activity"/>
    <property type="evidence" value="ECO:0007669"/>
    <property type="project" value="UniProtKB-UniRule"/>
</dbReference>
<dbReference type="EMBL" id="CP042913">
    <property type="protein sequence ID" value="QEG33147.1"/>
    <property type="molecule type" value="Genomic_DNA"/>
</dbReference>
<sequence length="314" mass="34545">MPIIRDLEYFPEAARHGAVAIGNFDGVHRGHLEIVRRLIERAREVNGPAIVFTFDPHPVRLLRPEQCPPPLTWTERKAQLLAEHGVNKVVAYPTDEQLLRLSAQEFFDSIVCNLLQARAIVEGPNFYFGHNREGNVELLSQLASRAGLTLDVVPPVEIDGGLVSSSRIRELIADGKVANARGLLSAPYRIRGMVTHGAGRGAKLGFPTANLEAIDTLLPGVGVYAGRAWLNTTSYPAAIHIGPNPTFGEAALKVEIHLLDFHDVLYGQPLEVEFVDQIRNTCTFESEASLVAQLEQDVHRTREITSRELGSETS</sequence>
<comment type="function">
    <text evidence="1">Catalyzes the phosphorylation of riboflavin to FMN followed by the adenylation of FMN to FAD.</text>
</comment>
<comment type="pathway">
    <text evidence="3 15">Cofactor biosynthesis; FMN biosynthesis; FMN from riboflavin (ATP route): step 1/1.</text>
</comment>
<dbReference type="NCBIfam" id="NF004160">
    <property type="entry name" value="PRK05627.1-3"/>
    <property type="match status" value="1"/>
</dbReference>
<evidence type="ECO:0000256" key="9">
    <source>
        <dbReference type="ARBA" id="ARBA00022777"/>
    </source>
</evidence>
<dbReference type="SMART" id="SM00904">
    <property type="entry name" value="Flavokinase"/>
    <property type="match status" value="1"/>
</dbReference>
<dbReference type="RefSeq" id="WP_148071951.1">
    <property type="nucleotide sequence ID" value="NZ_CP042913.1"/>
</dbReference>
<keyword evidence="8 15" id="KW-0547">Nucleotide-binding</keyword>
<evidence type="ECO:0000256" key="7">
    <source>
        <dbReference type="ARBA" id="ARBA00022695"/>
    </source>
</evidence>
<evidence type="ECO:0000256" key="12">
    <source>
        <dbReference type="ARBA" id="ARBA00023268"/>
    </source>
</evidence>
<gene>
    <name evidence="17" type="primary">ribF</name>
    <name evidence="17" type="ORF">Pr1d_04080</name>
</gene>
<dbReference type="InterPro" id="IPR002606">
    <property type="entry name" value="Riboflavin_kinase_bac"/>
</dbReference>
<dbReference type="InterPro" id="IPR015865">
    <property type="entry name" value="Riboflavin_kinase_bac/euk"/>
</dbReference>
<evidence type="ECO:0000256" key="10">
    <source>
        <dbReference type="ARBA" id="ARBA00022827"/>
    </source>
</evidence>
<dbReference type="InterPro" id="IPR015864">
    <property type="entry name" value="FAD_synthase"/>
</dbReference>
<evidence type="ECO:0000313" key="18">
    <source>
        <dbReference type="Proteomes" id="UP000323917"/>
    </source>
</evidence>
<keyword evidence="18" id="KW-1185">Reference proteome</keyword>
<dbReference type="EC" id="2.7.7.2" evidence="15"/>
<evidence type="ECO:0000313" key="17">
    <source>
        <dbReference type="EMBL" id="QEG33147.1"/>
    </source>
</evidence>
<dbReference type="SUPFAM" id="SSF52374">
    <property type="entry name" value="Nucleotidylyl transferase"/>
    <property type="match status" value="1"/>
</dbReference>
<dbReference type="OrthoDB" id="9803667at2"/>
<dbReference type="NCBIfam" id="TIGR00083">
    <property type="entry name" value="ribF"/>
    <property type="match status" value="1"/>
</dbReference>
<name>A0A5B9Q294_9BACT</name>
<evidence type="ECO:0000256" key="1">
    <source>
        <dbReference type="ARBA" id="ARBA00002121"/>
    </source>
</evidence>
<evidence type="ECO:0000256" key="15">
    <source>
        <dbReference type="PIRNR" id="PIRNR004491"/>
    </source>
</evidence>
<evidence type="ECO:0000259" key="16">
    <source>
        <dbReference type="SMART" id="SM00904"/>
    </source>
</evidence>
<evidence type="ECO:0000256" key="11">
    <source>
        <dbReference type="ARBA" id="ARBA00022840"/>
    </source>
</evidence>
<dbReference type="UniPathway" id="UPA00277">
    <property type="reaction ID" value="UER00407"/>
</dbReference>
<evidence type="ECO:0000256" key="4">
    <source>
        <dbReference type="ARBA" id="ARBA00022630"/>
    </source>
</evidence>
<evidence type="ECO:0000256" key="8">
    <source>
        <dbReference type="ARBA" id="ARBA00022741"/>
    </source>
</evidence>
<comment type="catalytic activity">
    <reaction evidence="13 15">
        <text>riboflavin + ATP = FMN + ADP + H(+)</text>
        <dbReference type="Rhea" id="RHEA:14357"/>
        <dbReference type="ChEBI" id="CHEBI:15378"/>
        <dbReference type="ChEBI" id="CHEBI:30616"/>
        <dbReference type="ChEBI" id="CHEBI:57986"/>
        <dbReference type="ChEBI" id="CHEBI:58210"/>
        <dbReference type="ChEBI" id="CHEBI:456216"/>
        <dbReference type="EC" id="2.7.1.26"/>
    </reaction>
</comment>
<dbReference type="PIRSF" id="PIRSF004491">
    <property type="entry name" value="FAD_Synth"/>
    <property type="match status" value="1"/>
</dbReference>
<keyword evidence="4 15" id="KW-0285">Flavoprotein</keyword>
<dbReference type="AlphaFoldDB" id="A0A5B9Q294"/>
<keyword evidence="6 15" id="KW-0808">Transferase</keyword>
<evidence type="ECO:0000256" key="14">
    <source>
        <dbReference type="ARBA" id="ARBA00049494"/>
    </source>
</evidence>
<dbReference type="Gene3D" id="2.40.30.30">
    <property type="entry name" value="Riboflavin kinase-like"/>
    <property type="match status" value="1"/>
</dbReference>
<dbReference type="UniPathway" id="UPA00276">
    <property type="reaction ID" value="UER00406"/>
</dbReference>
<evidence type="ECO:0000256" key="6">
    <source>
        <dbReference type="ARBA" id="ARBA00022679"/>
    </source>
</evidence>
<evidence type="ECO:0000256" key="2">
    <source>
        <dbReference type="ARBA" id="ARBA00004726"/>
    </source>
</evidence>
<reference evidence="17 18" key="1">
    <citation type="submission" date="2019-08" db="EMBL/GenBank/DDBJ databases">
        <title>Deep-cultivation of Planctomycetes and their phenomic and genomic characterization uncovers novel biology.</title>
        <authorList>
            <person name="Wiegand S."/>
            <person name="Jogler M."/>
            <person name="Boedeker C."/>
            <person name="Pinto D."/>
            <person name="Vollmers J."/>
            <person name="Rivas-Marin E."/>
            <person name="Kohn T."/>
            <person name="Peeters S.H."/>
            <person name="Heuer A."/>
            <person name="Rast P."/>
            <person name="Oberbeckmann S."/>
            <person name="Bunk B."/>
            <person name="Jeske O."/>
            <person name="Meyerdierks A."/>
            <person name="Storesund J.E."/>
            <person name="Kallscheuer N."/>
            <person name="Luecker S."/>
            <person name="Lage O.M."/>
            <person name="Pohl T."/>
            <person name="Merkel B.J."/>
            <person name="Hornburger P."/>
            <person name="Mueller R.-W."/>
            <person name="Bruemmer F."/>
            <person name="Labrenz M."/>
            <person name="Spormann A.M."/>
            <person name="Op den Camp H."/>
            <person name="Overmann J."/>
            <person name="Amann R."/>
            <person name="Jetten M.S.M."/>
            <person name="Mascher T."/>
            <person name="Medema M.H."/>
            <person name="Devos D.P."/>
            <person name="Kaster A.-K."/>
            <person name="Ovreas L."/>
            <person name="Rohde M."/>
            <person name="Galperin M.Y."/>
            <person name="Jogler C."/>
        </authorList>
    </citation>
    <scope>NUCLEOTIDE SEQUENCE [LARGE SCALE GENOMIC DNA]</scope>
    <source>
        <strain evidence="17 18">Pr1d</strain>
    </source>
</reference>
<feature type="domain" description="Riboflavin kinase" evidence="16">
    <location>
        <begin position="183"/>
        <end position="306"/>
    </location>
</feature>
<keyword evidence="5 15" id="KW-0288">FMN</keyword>
<dbReference type="PANTHER" id="PTHR22749:SF6">
    <property type="entry name" value="RIBOFLAVIN KINASE"/>
    <property type="match status" value="1"/>
</dbReference>
<dbReference type="EC" id="2.7.1.26" evidence="15"/>
<accession>A0A5B9Q294</accession>
<dbReference type="GO" id="GO:0005524">
    <property type="term" value="F:ATP binding"/>
    <property type="evidence" value="ECO:0007669"/>
    <property type="project" value="UniProtKB-UniRule"/>
</dbReference>
<dbReference type="GO" id="GO:0009231">
    <property type="term" value="P:riboflavin biosynthetic process"/>
    <property type="evidence" value="ECO:0007669"/>
    <property type="project" value="InterPro"/>
</dbReference>
<organism evidence="17 18">
    <name type="scientific">Bythopirellula goksoeyrii</name>
    <dbReference type="NCBI Taxonomy" id="1400387"/>
    <lineage>
        <taxon>Bacteria</taxon>
        <taxon>Pseudomonadati</taxon>
        <taxon>Planctomycetota</taxon>
        <taxon>Planctomycetia</taxon>
        <taxon>Pirellulales</taxon>
        <taxon>Lacipirellulaceae</taxon>
        <taxon>Bythopirellula</taxon>
    </lineage>
</organism>
<dbReference type="NCBIfam" id="NF004162">
    <property type="entry name" value="PRK05627.1-5"/>
    <property type="match status" value="1"/>
</dbReference>